<dbReference type="EMBL" id="BMUW01000034">
    <property type="protein sequence ID" value="GGZ83565.1"/>
    <property type="molecule type" value="Genomic_DNA"/>
</dbReference>
<organism evidence="1 2">
    <name type="scientific">Streptomyces rubiginosohelvolus</name>
    <dbReference type="NCBI Taxonomy" id="67362"/>
    <lineage>
        <taxon>Bacteria</taxon>
        <taxon>Bacillati</taxon>
        <taxon>Actinomycetota</taxon>
        <taxon>Actinomycetes</taxon>
        <taxon>Kitasatosporales</taxon>
        <taxon>Streptomycetaceae</taxon>
        <taxon>Streptomyces</taxon>
    </lineage>
</organism>
<reference evidence="2" key="1">
    <citation type="journal article" date="2019" name="Int. J. Syst. Evol. Microbiol.">
        <title>The Global Catalogue of Microorganisms (GCM) 10K type strain sequencing project: providing services to taxonomists for standard genome sequencing and annotation.</title>
        <authorList>
            <consortium name="The Broad Institute Genomics Platform"/>
            <consortium name="The Broad Institute Genome Sequencing Center for Infectious Disease"/>
            <person name="Wu L."/>
            <person name="Ma J."/>
        </authorList>
    </citation>
    <scope>NUCLEOTIDE SEQUENCE [LARGE SCALE GENOMIC DNA]</scope>
    <source>
        <strain evidence="2">JCM 4602</strain>
    </source>
</reference>
<accession>A0ABQ3CBI1</accession>
<protein>
    <submittedName>
        <fullName evidence="1">Uncharacterized protein</fullName>
    </submittedName>
</protein>
<evidence type="ECO:0000313" key="2">
    <source>
        <dbReference type="Proteomes" id="UP000624183"/>
    </source>
</evidence>
<evidence type="ECO:0000313" key="1">
    <source>
        <dbReference type="EMBL" id="GGZ83565.1"/>
    </source>
</evidence>
<name>A0ABQ3CBI1_9ACTN</name>
<comment type="caution">
    <text evidence="1">The sequence shown here is derived from an EMBL/GenBank/DDBJ whole genome shotgun (WGS) entry which is preliminary data.</text>
</comment>
<proteinExistence type="predicted"/>
<gene>
    <name evidence="1" type="ORF">GCM10010328_67270</name>
</gene>
<keyword evidence="2" id="KW-1185">Reference proteome</keyword>
<sequence>MHGLKHNKGITSYTDIDGDGLHISAIDDNNGHPVVALEADTKGNLVHVDVNHVEDVVAALRQKAAEARTRFGGTTVENFSPVLTSLTHMLEEAGHGDNAARYAAELLADHRAELAAQAK</sequence>
<dbReference type="Proteomes" id="UP000624183">
    <property type="component" value="Unassembled WGS sequence"/>
</dbReference>